<evidence type="ECO:0000313" key="2">
    <source>
        <dbReference type="EMBL" id="DBA35571.1"/>
    </source>
</evidence>
<gene>
    <name evidence="2" type="ORF">vir335_00015</name>
</gene>
<feature type="region of interest" description="Disordered" evidence="1">
    <location>
        <begin position="64"/>
        <end position="170"/>
    </location>
</feature>
<dbReference type="Proteomes" id="UP001302000">
    <property type="component" value="Segment"/>
</dbReference>
<feature type="compositionally biased region" description="Pro residues" evidence="1">
    <location>
        <begin position="120"/>
        <end position="153"/>
    </location>
</feature>
<feature type="compositionally biased region" description="Low complexity" evidence="1">
    <location>
        <begin position="154"/>
        <end position="170"/>
    </location>
</feature>
<keyword evidence="3" id="KW-1185">Reference proteome</keyword>
<feature type="compositionally biased region" description="Basic and acidic residues" evidence="1">
    <location>
        <begin position="275"/>
        <end position="310"/>
    </location>
</feature>
<accession>A0AA87CCN2</accession>
<evidence type="ECO:0000313" key="3">
    <source>
        <dbReference type="Proteomes" id="UP001302000"/>
    </source>
</evidence>
<feature type="compositionally biased region" description="Low complexity" evidence="1">
    <location>
        <begin position="226"/>
        <end position="256"/>
    </location>
</feature>
<dbReference type="GeneID" id="301841462"/>
<feature type="region of interest" description="Disordered" evidence="1">
    <location>
        <begin position="226"/>
        <end position="347"/>
    </location>
</feature>
<feature type="compositionally biased region" description="Low complexity" evidence="1">
    <location>
        <begin position="64"/>
        <end position="84"/>
    </location>
</feature>
<protein>
    <submittedName>
        <fullName evidence="2">Uncharacterized protein</fullName>
    </submittedName>
</protein>
<dbReference type="RefSeq" id="YP_013605475.1">
    <property type="nucleotide sequence ID" value="NC_134205.1"/>
</dbReference>
<reference evidence="2 3" key="1">
    <citation type="journal article" date="2023" name="Nat. Microbiol.">
        <title>A compendium of viruses from methanogenic archaea reveals their diversity and adaptations to the gut environment.</title>
        <authorList>
            <person name="Medvedeva S."/>
            <person name="Borrel G."/>
            <person name="Krupovic M."/>
            <person name="Gribaldo S."/>
        </authorList>
    </citation>
    <scope>NUCLEOTIDE SEQUENCE [LARGE SCALE GENOMIC DNA]</scope>
</reference>
<proteinExistence type="predicted"/>
<name>A0AA87CCN2_9CAUD</name>
<dbReference type="EMBL" id="BK063680">
    <property type="protein sequence ID" value="DBA35571.1"/>
    <property type="molecule type" value="Genomic_DNA"/>
</dbReference>
<sequence>MNEEEAWNAFQDSIDPMVKSGATVAGKLDTLAQLLSEIGVDTSRTAETVIPQLAGDQGAIDAANEQAAAGGPAAGAPPTDDMGAPMPPAPDAPLGGDGAPMPDIAPAMPSEGDAGVPGATPGPAPGVPAPEPPMPEEAPAEPPADMPAEPPMPEEAAPGMGAPAPEMGGESLDFAYTADDALQDFVTSMTDEAHDALDAGDTAKVAAITGFLDGVKKLWEGYMGGSMPAPGPSEEPAEAPAEASAEVPADIPAPEDAPAEEPADVPAPASDEGGSDEKPESDEKSDEKKESDSDEKKDDEKKDDLKKSDAEAPVDGAISDIGEGDAEASEDAEKSCGGSEETEMKKSIDMAERIKVMAEVMRDEASPLDGPVLLNKSEMPTCKQTADVDIMDIINEFKNGGVVKSSRPPAAAAMGGFRNDAVSAAKQNDVLKDLDDICKSMCDAPEAEMNESEKAMQVIIDGLRAHGGAC</sequence>
<evidence type="ECO:0000256" key="1">
    <source>
        <dbReference type="SAM" id="MobiDB-lite"/>
    </source>
</evidence>
<organism evidence="2 3">
    <name type="scientific">Caudoviricetes sp. vir335</name>
    <dbReference type="NCBI Taxonomy" id="3068357"/>
    <lineage>
        <taxon>Viruses</taxon>
        <taxon>Duplodnaviria</taxon>
        <taxon>Heunggongvirae</taxon>
        <taxon>Uroviricota</taxon>
        <taxon>Caudoviricetes</taxon>
    </lineage>
</organism>